<dbReference type="InterPro" id="IPR000595">
    <property type="entry name" value="cNMP-bd_dom"/>
</dbReference>
<evidence type="ECO:0000259" key="1">
    <source>
        <dbReference type="Pfam" id="PF00027"/>
    </source>
</evidence>
<protein>
    <submittedName>
        <fullName evidence="2">Crp/Fnr family transcriptional regulator</fullName>
    </submittedName>
</protein>
<comment type="caution">
    <text evidence="2">The sequence shown here is derived from an EMBL/GenBank/DDBJ whole genome shotgun (WGS) entry which is preliminary data.</text>
</comment>
<sequence length="191" mass="22682">MTKKRLHTNLEQERVNIFELDLIIKYFEPKYLDKDEYFIKSGQICRNLAYIEKGIVLYYKIGDTGQEVVCDFAKEADWITQYESFIHHSISPISIKTIEETELQVISFEGLRKLYMEVPAFEIYTRKLIEKYFIASMSRNNELQVLRAEERYAKFAKENPEFIQRVPQYHIASYLGIAPQSLSRIRKNFKG</sequence>
<dbReference type="InterPro" id="IPR018490">
    <property type="entry name" value="cNMP-bd_dom_sf"/>
</dbReference>
<accession>A0ABV9SZ74</accession>
<dbReference type="InterPro" id="IPR014710">
    <property type="entry name" value="RmlC-like_jellyroll"/>
</dbReference>
<dbReference type="SUPFAM" id="SSF51206">
    <property type="entry name" value="cAMP-binding domain-like"/>
    <property type="match status" value="1"/>
</dbReference>
<dbReference type="Pfam" id="PF00027">
    <property type="entry name" value="cNMP_binding"/>
    <property type="match status" value="1"/>
</dbReference>
<reference evidence="3" key="1">
    <citation type="journal article" date="2019" name="Int. J. Syst. Evol. Microbiol.">
        <title>The Global Catalogue of Microorganisms (GCM) 10K type strain sequencing project: providing services to taxonomists for standard genome sequencing and annotation.</title>
        <authorList>
            <consortium name="The Broad Institute Genomics Platform"/>
            <consortium name="The Broad Institute Genome Sequencing Center for Infectious Disease"/>
            <person name="Wu L."/>
            <person name="Ma J."/>
        </authorList>
    </citation>
    <scope>NUCLEOTIDE SEQUENCE [LARGE SCALE GENOMIC DNA]</scope>
    <source>
        <strain evidence="3">CGMCC 4.7466</strain>
    </source>
</reference>
<organism evidence="2 3">
    <name type="scientific">Negadavirga shengliensis</name>
    <dbReference type="NCBI Taxonomy" id="1389218"/>
    <lineage>
        <taxon>Bacteria</taxon>
        <taxon>Pseudomonadati</taxon>
        <taxon>Bacteroidota</taxon>
        <taxon>Cytophagia</taxon>
        <taxon>Cytophagales</taxon>
        <taxon>Cyclobacteriaceae</taxon>
        <taxon>Negadavirga</taxon>
    </lineage>
</organism>
<dbReference type="EMBL" id="JBHSJJ010000004">
    <property type="protein sequence ID" value="MFC4871679.1"/>
    <property type="molecule type" value="Genomic_DNA"/>
</dbReference>
<dbReference type="Proteomes" id="UP001595818">
    <property type="component" value="Unassembled WGS sequence"/>
</dbReference>
<name>A0ABV9SZ74_9BACT</name>
<proteinExistence type="predicted"/>
<keyword evidence="3" id="KW-1185">Reference proteome</keyword>
<evidence type="ECO:0000313" key="2">
    <source>
        <dbReference type="EMBL" id="MFC4871679.1"/>
    </source>
</evidence>
<gene>
    <name evidence="2" type="ORF">ACFPFU_08275</name>
</gene>
<evidence type="ECO:0000313" key="3">
    <source>
        <dbReference type="Proteomes" id="UP001595818"/>
    </source>
</evidence>
<dbReference type="Gene3D" id="2.60.120.10">
    <property type="entry name" value="Jelly Rolls"/>
    <property type="match status" value="1"/>
</dbReference>
<dbReference type="RefSeq" id="WP_377063379.1">
    <property type="nucleotide sequence ID" value="NZ_JBHSJJ010000004.1"/>
</dbReference>
<feature type="domain" description="Cyclic nucleotide-binding" evidence="1">
    <location>
        <begin position="30"/>
        <end position="116"/>
    </location>
</feature>